<feature type="compositionally biased region" description="Pro residues" evidence="5">
    <location>
        <begin position="37"/>
        <end position="46"/>
    </location>
</feature>
<dbReference type="Pfam" id="PF00083">
    <property type="entry name" value="Sugar_tr"/>
    <property type="match status" value="2"/>
</dbReference>
<evidence type="ECO:0000256" key="6">
    <source>
        <dbReference type="SAM" id="Phobius"/>
    </source>
</evidence>
<evidence type="ECO:0000313" key="8">
    <source>
        <dbReference type="EMBL" id="EFN51707.1"/>
    </source>
</evidence>
<dbReference type="InterPro" id="IPR005828">
    <property type="entry name" value="MFS_sugar_transport-like"/>
</dbReference>
<dbReference type="SUPFAM" id="SSF103473">
    <property type="entry name" value="MFS general substrate transporter"/>
    <property type="match status" value="1"/>
</dbReference>
<dbReference type="InParanoid" id="E1ZR26"/>
<proteinExistence type="predicted"/>
<keyword evidence="9" id="KW-1185">Reference proteome</keyword>
<sequence length="680" mass="74103">MSSAAVAPSEPQVVVANGAADGDEDSRTTFGSWQEEAPPPFDPLPTPAGSVAESVHSVHLSHLQPHELRTISRLWITSRDLEPPPPPPHRNLALRGLRWWARWAVPGMGMFVEAWMIFAIGNIMPLLKISFPHCFGGEEPTSCSQSAASSATYVEVCGIILGMLVLGFCADIIGRKWGSRLASSVMLLGGAMLTGCAGGSDSGFLVMFLIALFILGAGVGGEYPVAASSAAERAEGSKQMRRRRGETVLLTFSQQGWGNLSNTIVVTLLLLVQGATGPSVSASQAEVTWRVQFAVGTAIALALVAYRWTLLQAGPPPQQLPCCCPCCSDMKNWLRRWLGANAMSRRCGRRSGMTLRSTWRRRGSNHSHHEYSIIFSFYWPRLLVTCLAWGLSGFAFYGQKLFQAQFIQVISPGASIYTMMQWTLLNNAVALLGYYAAAALIDRPWFGRVRMQAAGFFMLSVLFGLQGALYDVLLGRALGAFQFLYYFSAFWQNLGPNCTTWLVASEVYPTGVRSFCSGVSAAAGKAGALVAAATFSSISPRAAFYASAGAGLLGFLLTVAFLPDTTGLDLHEIDRMNRYLMAGQLAHYHGEGCNPRFLSWWERWRRYDEHYMPDRDYVHKQLQRHPHMPAEPPPSRQTSPRPTPRSSRRWLPGGGSSVGGSPRPGPVYPSMVSLAEGSAC</sequence>
<dbReference type="GeneID" id="17351164"/>
<dbReference type="FunCoup" id="E1ZR26">
    <property type="interactions" value="346"/>
</dbReference>
<comment type="subcellular location">
    <subcellularLocation>
        <location evidence="1">Membrane</location>
        <topology evidence="1">Multi-pass membrane protein</topology>
    </subcellularLocation>
</comment>
<feature type="transmembrane region" description="Helical" evidence="6">
    <location>
        <begin position="181"/>
        <end position="200"/>
    </location>
</feature>
<dbReference type="eggNOG" id="KOG0252">
    <property type="taxonomic scope" value="Eukaryota"/>
</dbReference>
<dbReference type="OMA" id="FKVARFQ"/>
<dbReference type="InterPro" id="IPR005829">
    <property type="entry name" value="Sugar_transporter_CS"/>
</dbReference>
<evidence type="ECO:0000259" key="7">
    <source>
        <dbReference type="PROSITE" id="PS50850"/>
    </source>
</evidence>
<dbReference type="KEGG" id="cvr:CHLNCDRAFT_59146"/>
<dbReference type="GO" id="GO:0016020">
    <property type="term" value="C:membrane"/>
    <property type="evidence" value="ECO:0007669"/>
    <property type="project" value="UniProtKB-SubCell"/>
</dbReference>
<keyword evidence="2 6" id="KW-0812">Transmembrane</keyword>
<name>E1ZR26_CHLVA</name>
<feature type="transmembrane region" description="Helical" evidence="6">
    <location>
        <begin position="147"/>
        <end position="169"/>
    </location>
</feature>
<evidence type="ECO:0000256" key="3">
    <source>
        <dbReference type="ARBA" id="ARBA00022989"/>
    </source>
</evidence>
<dbReference type="EMBL" id="GL433861">
    <property type="protein sequence ID" value="EFN51707.1"/>
    <property type="molecule type" value="Genomic_DNA"/>
</dbReference>
<dbReference type="Gene3D" id="1.20.1250.20">
    <property type="entry name" value="MFS general substrate transporter like domains"/>
    <property type="match status" value="2"/>
</dbReference>
<dbReference type="AlphaFoldDB" id="E1ZR26"/>
<evidence type="ECO:0000256" key="5">
    <source>
        <dbReference type="SAM" id="MobiDB-lite"/>
    </source>
</evidence>
<keyword evidence="3 6" id="KW-1133">Transmembrane helix</keyword>
<feature type="transmembrane region" description="Helical" evidence="6">
    <location>
        <begin position="247"/>
        <end position="271"/>
    </location>
</feature>
<dbReference type="PROSITE" id="PS50850">
    <property type="entry name" value="MFS"/>
    <property type="match status" value="1"/>
</dbReference>
<dbReference type="Proteomes" id="UP000008141">
    <property type="component" value="Unassembled WGS sequence"/>
</dbReference>
<feature type="domain" description="Major facilitator superfamily (MFS) profile" evidence="7">
    <location>
        <begin position="102"/>
        <end position="566"/>
    </location>
</feature>
<evidence type="ECO:0000256" key="1">
    <source>
        <dbReference type="ARBA" id="ARBA00004141"/>
    </source>
</evidence>
<evidence type="ECO:0000313" key="9">
    <source>
        <dbReference type="Proteomes" id="UP000008141"/>
    </source>
</evidence>
<feature type="transmembrane region" description="Helical" evidence="6">
    <location>
        <begin position="453"/>
        <end position="473"/>
    </location>
</feature>
<dbReference type="InterPro" id="IPR036259">
    <property type="entry name" value="MFS_trans_sf"/>
</dbReference>
<dbReference type="STRING" id="554065.E1ZR26"/>
<keyword evidence="4 6" id="KW-0472">Membrane</keyword>
<organism evidence="9">
    <name type="scientific">Chlorella variabilis</name>
    <name type="common">Green alga</name>
    <dbReference type="NCBI Taxonomy" id="554065"/>
    <lineage>
        <taxon>Eukaryota</taxon>
        <taxon>Viridiplantae</taxon>
        <taxon>Chlorophyta</taxon>
        <taxon>core chlorophytes</taxon>
        <taxon>Trebouxiophyceae</taxon>
        <taxon>Chlorellales</taxon>
        <taxon>Chlorellaceae</taxon>
        <taxon>Chlorella clade</taxon>
        <taxon>Chlorella</taxon>
    </lineage>
</organism>
<feature type="transmembrane region" description="Helical" evidence="6">
    <location>
        <begin position="103"/>
        <end position="127"/>
    </location>
</feature>
<dbReference type="RefSeq" id="XP_005843809.1">
    <property type="nucleotide sequence ID" value="XM_005843747.1"/>
</dbReference>
<feature type="transmembrane region" description="Helical" evidence="6">
    <location>
        <begin position="378"/>
        <end position="399"/>
    </location>
</feature>
<protein>
    <recommendedName>
        <fullName evidence="7">Major facilitator superfamily (MFS) profile domain-containing protein</fullName>
    </recommendedName>
</protein>
<feature type="region of interest" description="Disordered" evidence="5">
    <location>
        <begin position="1"/>
        <end position="48"/>
    </location>
</feature>
<feature type="region of interest" description="Disordered" evidence="5">
    <location>
        <begin position="622"/>
        <end position="669"/>
    </location>
</feature>
<dbReference type="PANTHER" id="PTHR24064">
    <property type="entry name" value="SOLUTE CARRIER FAMILY 22 MEMBER"/>
    <property type="match status" value="1"/>
</dbReference>
<feature type="transmembrane region" description="Helical" evidence="6">
    <location>
        <begin position="291"/>
        <end position="310"/>
    </location>
</feature>
<feature type="transmembrane region" description="Helical" evidence="6">
    <location>
        <begin position="419"/>
        <end position="441"/>
    </location>
</feature>
<dbReference type="InterPro" id="IPR020846">
    <property type="entry name" value="MFS_dom"/>
</dbReference>
<gene>
    <name evidence="8" type="ORF">CHLNCDRAFT_59146</name>
</gene>
<accession>E1ZR26</accession>
<feature type="transmembrane region" description="Helical" evidence="6">
    <location>
        <begin position="206"/>
        <end position="226"/>
    </location>
</feature>
<evidence type="ECO:0000256" key="4">
    <source>
        <dbReference type="ARBA" id="ARBA00023136"/>
    </source>
</evidence>
<dbReference type="OrthoDB" id="433512at2759"/>
<evidence type="ECO:0000256" key="2">
    <source>
        <dbReference type="ARBA" id="ARBA00022692"/>
    </source>
</evidence>
<dbReference type="GO" id="GO:0022857">
    <property type="term" value="F:transmembrane transporter activity"/>
    <property type="evidence" value="ECO:0007669"/>
    <property type="project" value="InterPro"/>
</dbReference>
<reference evidence="8 9" key="1">
    <citation type="journal article" date="2010" name="Plant Cell">
        <title>The Chlorella variabilis NC64A genome reveals adaptation to photosymbiosis, coevolution with viruses, and cryptic sex.</title>
        <authorList>
            <person name="Blanc G."/>
            <person name="Duncan G."/>
            <person name="Agarkova I."/>
            <person name="Borodovsky M."/>
            <person name="Gurnon J."/>
            <person name="Kuo A."/>
            <person name="Lindquist E."/>
            <person name="Lucas S."/>
            <person name="Pangilinan J."/>
            <person name="Polle J."/>
            <person name="Salamov A."/>
            <person name="Terry A."/>
            <person name="Yamada T."/>
            <person name="Dunigan D.D."/>
            <person name="Grigoriev I.V."/>
            <person name="Claverie J.M."/>
            <person name="Van Etten J.L."/>
        </authorList>
    </citation>
    <scope>NUCLEOTIDE SEQUENCE [LARGE SCALE GENOMIC DNA]</scope>
    <source>
        <strain evidence="8 9">NC64A</strain>
    </source>
</reference>
<dbReference type="PROSITE" id="PS00216">
    <property type="entry name" value="SUGAR_TRANSPORT_1"/>
    <property type="match status" value="1"/>
</dbReference>